<keyword evidence="4 5" id="KW-0067">ATP-binding</keyword>
<evidence type="ECO:0000256" key="6">
    <source>
        <dbReference type="SAM" id="MobiDB-lite"/>
    </source>
</evidence>
<dbReference type="EMBL" id="JAPDOD010000028">
    <property type="protein sequence ID" value="MDA0163920.1"/>
    <property type="molecule type" value="Genomic_DNA"/>
</dbReference>
<dbReference type="Gene3D" id="3.40.50.300">
    <property type="entry name" value="P-loop containing nucleotide triphosphate hydrolases"/>
    <property type="match status" value="1"/>
</dbReference>
<dbReference type="SUPFAM" id="SSF52540">
    <property type="entry name" value="P-loop containing nucleoside triphosphate hydrolases"/>
    <property type="match status" value="1"/>
</dbReference>
<evidence type="ECO:0000259" key="7">
    <source>
        <dbReference type="PROSITE" id="PS51198"/>
    </source>
</evidence>
<comment type="caution">
    <text evidence="8">The sequence shown here is derived from an EMBL/GenBank/DDBJ whole genome shotgun (WGS) entry which is preliminary data.</text>
</comment>
<dbReference type="GO" id="GO:0005524">
    <property type="term" value="F:ATP binding"/>
    <property type="evidence" value="ECO:0007669"/>
    <property type="project" value="UniProtKB-UniRule"/>
</dbReference>
<name>A0A9X3S1X3_9ACTN</name>
<dbReference type="InterPro" id="IPR014016">
    <property type="entry name" value="UvrD-like_ATP-bd"/>
</dbReference>
<dbReference type="InterPro" id="IPR027417">
    <property type="entry name" value="P-loop_NTPase"/>
</dbReference>
<keyword evidence="3 5" id="KW-0347">Helicase</keyword>
<protein>
    <submittedName>
        <fullName evidence="8">UvrD-helicase domain-containing protein</fullName>
    </submittedName>
</protein>
<gene>
    <name evidence="8" type="ORF">OM076_26855</name>
</gene>
<reference evidence="8" key="1">
    <citation type="submission" date="2022-10" db="EMBL/GenBank/DDBJ databases">
        <title>The WGS of Solirubrobacter ginsenosidimutans DSM 21036.</title>
        <authorList>
            <person name="Jiang Z."/>
        </authorList>
    </citation>
    <scope>NUCLEOTIDE SEQUENCE</scope>
    <source>
        <strain evidence="8">DSM 21036</strain>
    </source>
</reference>
<dbReference type="AlphaFoldDB" id="A0A9X3S1X3"/>
<feature type="region of interest" description="Disordered" evidence="6">
    <location>
        <begin position="230"/>
        <end position="252"/>
    </location>
</feature>
<proteinExistence type="predicted"/>
<dbReference type="GO" id="GO:0005829">
    <property type="term" value="C:cytosol"/>
    <property type="evidence" value="ECO:0007669"/>
    <property type="project" value="TreeGrafter"/>
</dbReference>
<dbReference type="GO" id="GO:0000725">
    <property type="term" value="P:recombinational repair"/>
    <property type="evidence" value="ECO:0007669"/>
    <property type="project" value="TreeGrafter"/>
</dbReference>
<keyword evidence="9" id="KW-1185">Reference proteome</keyword>
<evidence type="ECO:0000313" key="9">
    <source>
        <dbReference type="Proteomes" id="UP001149140"/>
    </source>
</evidence>
<feature type="compositionally biased region" description="Gly residues" evidence="6">
    <location>
        <begin position="237"/>
        <end position="252"/>
    </location>
</feature>
<dbReference type="GO" id="GO:0033202">
    <property type="term" value="C:DNA helicase complex"/>
    <property type="evidence" value="ECO:0007669"/>
    <property type="project" value="TreeGrafter"/>
</dbReference>
<dbReference type="PANTHER" id="PTHR11070:SF2">
    <property type="entry name" value="ATP-DEPENDENT DNA HELICASE SRS2"/>
    <property type="match status" value="1"/>
</dbReference>
<accession>A0A9X3S1X3</accession>
<dbReference type="PANTHER" id="PTHR11070">
    <property type="entry name" value="UVRD / RECB / PCRA DNA HELICASE FAMILY MEMBER"/>
    <property type="match status" value="1"/>
</dbReference>
<organism evidence="8 9">
    <name type="scientific">Solirubrobacter ginsenosidimutans</name>
    <dbReference type="NCBI Taxonomy" id="490573"/>
    <lineage>
        <taxon>Bacteria</taxon>
        <taxon>Bacillati</taxon>
        <taxon>Actinomycetota</taxon>
        <taxon>Thermoleophilia</taxon>
        <taxon>Solirubrobacterales</taxon>
        <taxon>Solirubrobacteraceae</taxon>
        <taxon>Solirubrobacter</taxon>
    </lineage>
</organism>
<dbReference type="RefSeq" id="WP_270043167.1">
    <property type="nucleotide sequence ID" value="NZ_JAPDOD010000028.1"/>
</dbReference>
<dbReference type="InterPro" id="IPR000212">
    <property type="entry name" value="DNA_helicase_UvrD/REP"/>
</dbReference>
<dbReference type="GO" id="GO:0016787">
    <property type="term" value="F:hydrolase activity"/>
    <property type="evidence" value="ECO:0007669"/>
    <property type="project" value="UniProtKB-UniRule"/>
</dbReference>
<dbReference type="Proteomes" id="UP001149140">
    <property type="component" value="Unassembled WGS sequence"/>
</dbReference>
<evidence type="ECO:0000256" key="4">
    <source>
        <dbReference type="ARBA" id="ARBA00022840"/>
    </source>
</evidence>
<evidence type="ECO:0000256" key="5">
    <source>
        <dbReference type="PROSITE-ProRule" id="PRU00560"/>
    </source>
</evidence>
<dbReference type="GO" id="GO:0003677">
    <property type="term" value="F:DNA binding"/>
    <property type="evidence" value="ECO:0007669"/>
    <property type="project" value="InterPro"/>
</dbReference>
<evidence type="ECO:0000256" key="2">
    <source>
        <dbReference type="ARBA" id="ARBA00022801"/>
    </source>
</evidence>
<keyword evidence="1 5" id="KW-0547">Nucleotide-binding</keyword>
<evidence type="ECO:0000313" key="8">
    <source>
        <dbReference type="EMBL" id="MDA0163920.1"/>
    </source>
</evidence>
<feature type="domain" description="UvrD-like helicase ATP-binding" evidence="7">
    <location>
        <begin position="4"/>
        <end position="252"/>
    </location>
</feature>
<dbReference type="PROSITE" id="PS51198">
    <property type="entry name" value="UVRD_HELICASE_ATP_BIND"/>
    <property type="match status" value="1"/>
</dbReference>
<dbReference type="Pfam" id="PF00580">
    <property type="entry name" value="UvrD-helicase"/>
    <property type="match status" value="1"/>
</dbReference>
<dbReference type="GO" id="GO:0043138">
    <property type="term" value="F:3'-5' DNA helicase activity"/>
    <property type="evidence" value="ECO:0007669"/>
    <property type="project" value="TreeGrafter"/>
</dbReference>
<feature type="non-terminal residue" evidence="8">
    <location>
        <position position="252"/>
    </location>
</feature>
<sequence>MTARRWTPEQRAAIDARGHSSLLTANAGSGKTAVMVERIASAIRDDGLAVNAILALTFTEKAAGELAERLRRRLTELGEDEHARAVDGAWIGTIHGFCARLLRAQPLAAGLDPHFEVLEATSAERLAETAYEEALETWARRHGADAIDLAASYGPALRDLVQGAYASLRARGHARPRLVIPPPPRVPDPTTLAATREAALDDLRLAGGGVRVTAAREALEQCREVLDAARESAAHAAGGGPAAAGGLGSAAP</sequence>
<keyword evidence="2 5" id="KW-0378">Hydrolase</keyword>
<evidence type="ECO:0000256" key="3">
    <source>
        <dbReference type="ARBA" id="ARBA00022806"/>
    </source>
</evidence>
<feature type="binding site" evidence="5">
    <location>
        <begin position="25"/>
        <end position="32"/>
    </location>
    <ligand>
        <name>ATP</name>
        <dbReference type="ChEBI" id="CHEBI:30616"/>
    </ligand>
</feature>
<evidence type="ECO:0000256" key="1">
    <source>
        <dbReference type="ARBA" id="ARBA00022741"/>
    </source>
</evidence>